<evidence type="ECO:0000313" key="2">
    <source>
        <dbReference type="EMBL" id="KAK8751448.1"/>
    </source>
</evidence>
<gene>
    <name evidence="2" type="ORF">OTU49_008492</name>
</gene>
<organism evidence="2 3">
    <name type="scientific">Cherax quadricarinatus</name>
    <name type="common">Australian red claw crayfish</name>
    <dbReference type="NCBI Taxonomy" id="27406"/>
    <lineage>
        <taxon>Eukaryota</taxon>
        <taxon>Metazoa</taxon>
        <taxon>Ecdysozoa</taxon>
        <taxon>Arthropoda</taxon>
        <taxon>Crustacea</taxon>
        <taxon>Multicrustacea</taxon>
        <taxon>Malacostraca</taxon>
        <taxon>Eumalacostraca</taxon>
        <taxon>Eucarida</taxon>
        <taxon>Decapoda</taxon>
        <taxon>Pleocyemata</taxon>
        <taxon>Astacidea</taxon>
        <taxon>Parastacoidea</taxon>
        <taxon>Parastacidae</taxon>
        <taxon>Cherax</taxon>
    </lineage>
</organism>
<dbReference type="AlphaFoldDB" id="A0AAW0YI78"/>
<proteinExistence type="predicted"/>
<feature type="compositionally biased region" description="Polar residues" evidence="1">
    <location>
        <begin position="351"/>
        <end position="367"/>
    </location>
</feature>
<protein>
    <submittedName>
        <fullName evidence="2">Uncharacterized protein</fullName>
    </submittedName>
</protein>
<evidence type="ECO:0000313" key="3">
    <source>
        <dbReference type="Proteomes" id="UP001445076"/>
    </source>
</evidence>
<name>A0AAW0YI78_CHEQU</name>
<sequence length="610" mass="69070">MASRVIYRNPAMDRPGPWTFMPSQPLQNLYFNHVSQQNLPRDQDEHRGFQQQRSHLQSVNLQQSLSSTEVQKPVLEGNSTLCKTTIQPTENSTHPVKDCKDTSKVSKSSEVPKYSLGHNQQTVKTQDIVHSKLLSQVNFQFERDETIRKALLKPKMSSKPISIQPIKNLNSEVTTTLAMKPVNSKIKKTVKPMKPKEKIVMTVADSKFRVNVITPRLKDKKIKDLMCYLCQKSIKEEHFGEHLFFGAVRCTHCKEEFLQCHSFMVMVVNRNMGRVTCEHSLQYCSDPFDYISAKLSGDSSGNLNGALVPSYVLKKLSFYVGQMSVLEKKDPWQSAILQCKTLLPSAVTKSAENTSSLSEPNPNSGNSKILPAVSTALTPSQINHSNQKDIHPKTKSPEIYQEIHPIRKNPTLILPNLKQNGYEQVHEDDAGDLLLSQNYGLEQLEQAVEYVEVAGQCKLQQSNMPKKPRPYKKRKSAKNRFSPLVIGKDEPAEEEMSLEFIETPTNGYYYVVRSAVEECPMCYTVLCPSECTVNVETFLVTVVCSGCNLVIYIVSDFPDGPSVSIVTEKSNENKKEPKPEENLKKKRKYTKCVKENITFYPSKAKEFFAK</sequence>
<feature type="region of interest" description="Disordered" evidence="1">
    <location>
        <begin position="351"/>
        <end position="370"/>
    </location>
</feature>
<dbReference type="Proteomes" id="UP001445076">
    <property type="component" value="Unassembled WGS sequence"/>
</dbReference>
<keyword evidence="3" id="KW-1185">Reference proteome</keyword>
<evidence type="ECO:0000256" key="1">
    <source>
        <dbReference type="SAM" id="MobiDB-lite"/>
    </source>
</evidence>
<reference evidence="2 3" key="1">
    <citation type="journal article" date="2024" name="BMC Genomics">
        <title>Genome assembly of redclaw crayfish (Cherax quadricarinatus) provides insights into its immune adaptation and hypoxia tolerance.</title>
        <authorList>
            <person name="Liu Z."/>
            <person name="Zheng J."/>
            <person name="Li H."/>
            <person name="Fang K."/>
            <person name="Wang S."/>
            <person name="He J."/>
            <person name="Zhou D."/>
            <person name="Weng S."/>
            <person name="Chi M."/>
            <person name="Gu Z."/>
            <person name="He J."/>
            <person name="Li F."/>
            <person name="Wang M."/>
        </authorList>
    </citation>
    <scope>NUCLEOTIDE SEQUENCE [LARGE SCALE GENOMIC DNA]</scope>
    <source>
        <strain evidence="2">ZL_2023a</strain>
    </source>
</reference>
<accession>A0AAW0YI78</accession>
<comment type="caution">
    <text evidence="2">The sequence shown here is derived from an EMBL/GenBank/DDBJ whole genome shotgun (WGS) entry which is preliminary data.</text>
</comment>
<dbReference type="EMBL" id="JARKIK010000005">
    <property type="protein sequence ID" value="KAK8751448.1"/>
    <property type="molecule type" value="Genomic_DNA"/>
</dbReference>